<dbReference type="PROSITE" id="PS00299">
    <property type="entry name" value="UBIQUITIN_1"/>
    <property type="match status" value="1"/>
</dbReference>
<dbReference type="SUPFAM" id="SSF54236">
    <property type="entry name" value="Ubiquitin-like"/>
    <property type="match status" value="2"/>
</dbReference>
<dbReference type="EMBL" id="SNRW01004826">
    <property type="protein sequence ID" value="KAA6386389.1"/>
    <property type="molecule type" value="Genomic_DNA"/>
</dbReference>
<dbReference type="InterPro" id="IPR019956">
    <property type="entry name" value="Ubiquitin_dom"/>
</dbReference>
<name>A0A5J4VVU0_9EUKA</name>
<dbReference type="CDD" id="cd17039">
    <property type="entry name" value="Ubl_ubiquitin_like"/>
    <property type="match status" value="1"/>
</dbReference>
<evidence type="ECO:0000313" key="3">
    <source>
        <dbReference type="Proteomes" id="UP000324800"/>
    </source>
</evidence>
<dbReference type="SMART" id="SM00213">
    <property type="entry name" value="UBQ"/>
    <property type="match status" value="2"/>
</dbReference>
<dbReference type="Gene3D" id="3.10.20.90">
    <property type="entry name" value="Phosphatidylinositol 3-kinase Catalytic Subunit, Chain A, domain 1"/>
    <property type="match status" value="2"/>
</dbReference>
<dbReference type="InterPro" id="IPR050158">
    <property type="entry name" value="Ubiquitin_ubiquitin-like"/>
</dbReference>
<sequence>MQIFFKFFSGKHTGLEVEPTDTIWRVKEKLQEKEGIPPNQLRFIFAGKQLEDNHTLQYYNIQKEAVLHAVLRLKQSINIETSSGMILLKMCIDFSTVDYLKKEIEDEKGIAMDQQQLIYNGKELEDNLSLKDQNFKFNDILKLNVLPVGVIPIYVKIMNVKIISLKMELTETIEGVKKKIEQNQEIKYGIRVLKALNLKYQIHEKVEEEGAQDEVEALTLYEKMRPYYPINSVKGLMLNAYEDKSNGW</sequence>
<dbReference type="Pfam" id="PF00240">
    <property type="entry name" value="ubiquitin"/>
    <property type="match status" value="2"/>
</dbReference>
<accession>A0A5J4VVU0</accession>
<organism evidence="2 3">
    <name type="scientific">Streblomastix strix</name>
    <dbReference type="NCBI Taxonomy" id="222440"/>
    <lineage>
        <taxon>Eukaryota</taxon>
        <taxon>Metamonada</taxon>
        <taxon>Preaxostyla</taxon>
        <taxon>Oxymonadida</taxon>
        <taxon>Streblomastigidae</taxon>
        <taxon>Streblomastix</taxon>
    </lineage>
</organism>
<gene>
    <name evidence="2" type="ORF">EZS28_018085</name>
</gene>
<dbReference type="OrthoDB" id="428577at2759"/>
<evidence type="ECO:0000313" key="2">
    <source>
        <dbReference type="EMBL" id="KAA6386389.1"/>
    </source>
</evidence>
<evidence type="ECO:0000259" key="1">
    <source>
        <dbReference type="PROSITE" id="PS50053"/>
    </source>
</evidence>
<dbReference type="InterPro" id="IPR000626">
    <property type="entry name" value="Ubiquitin-like_dom"/>
</dbReference>
<dbReference type="Proteomes" id="UP000324800">
    <property type="component" value="Unassembled WGS sequence"/>
</dbReference>
<dbReference type="PROSITE" id="PS50053">
    <property type="entry name" value="UBIQUITIN_2"/>
    <property type="match status" value="2"/>
</dbReference>
<proteinExistence type="predicted"/>
<dbReference type="PRINTS" id="PR00348">
    <property type="entry name" value="UBIQUITIN"/>
</dbReference>
<dbReference type="AlphaFoldDB" id="A0A5J4VVU0"/>
<dbReference type="FunFam" id="3.10.20.90:FF:000160">
    <property type="entry name" value="Polyubiquitin-C"/>
    <property type="match status" value="1"/>
</dbReference>
<dbReference type="InterPro" id="IPR029071">
    <property type="entry name" value="Ubiquitin-like_domsf"/>
</dbReference>
<comment type="caution">
    <text evidence="2">The sequence shown here is derived from an EMBL/GenBank/DDBJ whole genome shotgun (WGS) entry which is preliminary data.</text>
</comment>
<reference evidence="2 3" key="1">
    <citation type="submission" date="2019-03" db="EMBL/GenBank/DDBJ databases">
        <title>Single cell metagenomics reveals metabolic interactions within the superorganism composed of flagellate Streblomastix strix and complex community of Bacteroidetes bacteria on its surface.</title>
        <authorList>
            <person name="Treitli S.C."/>
            <person name="Kolisko M."/>
            <person name="Husnik F."/>
            <person name="Keeling P."/>
            <person name="Hampl V."/>
        </authorList>
    </citation>
    <scope>NUCLEOTIDE SEQUENCE [LARGE SCALE GENOMIC DNA]</scope>
    <source>
        <strain evidence="2">ST1C</strain>
    </source>
</reference>
<dbReference type="PANTHER" id="PTHR10666">
    <property type="entry name" value="UBIQUITIN"/>
    <property type="match status" value="1"/>
</dbReference>
<feature type="domain" description="Ubiquitin-like" evidence="1">
    <location>
        <begin position="96"/>
        <end position="145"/>
    </location>
</feature>
<protein>
    <submittedName>
        <fullName evidence="2">Putative ubiquitin B</fullName>
    </submittedName>
</protein>
<feature type="domain" description="Ubiquitin-like" evidence="1">
    <location>
        <begin position="1"/>
        <end position="76"/>
    </location>
</feature>
<dbReference type="InterPro" id="IPR019954">
    <property type="entry name" value="Ubiquitin_CS"/>
</dbReference>